<organism evidence="10">
    <name type="scientific">marine metagenome</name>
    <dbReference type="NCBI Taxonomy" id="408172"/>
    <lineage>
        <taxon>unclassified sequences</taxon>
        <taxon>metagenomes</taxon>
        <taxon>ecological metagenomes</taxon>
    </lineage>
</organism>
<keyword evidence="2" id="KW-1003">Cell membrane</keyword>
<feature type="domain" description="Glycosyltransferase RgtA/B/C/D-like" evidence="9">
    <location>
        <begin position="8"/>
        <end position="146"/>
    </location>
</feature>
<feature type="non-terminal residue" evidence="10">
    <location>
        <position position="159"/>
    </location>
</feature>
<dbReference type="GO" id="GO:0016763">
    <property type="term" value="F:pentosyltransferase activity"/>
    <property type="evidence" value="ECO:0007669"/>
    <property type="project" value="TreeGrafter"/>
</dbReference>
<feature type="transmembrane region" description="Helical" evidence="8">
    <location>
        <begin position="12"/>
        <end position="31"/>
    </location>
</feature>
<gene>
    <name evidence="10" type="ORF">METZ01_LOCUS363314</name>
</gene>
<feature type="transmembrane region" description="Helical" evidence="8">
    <location>
        <begin position="91"/>
        <end position="113"/>
    </location>
</feature>
<feature type="transmembrane region" description="Helical" evidence="8">
    <location>
        <begin position="38"/>
        <end position="55"/>
    </location>
</feature>
<name>A0A382SKF5_9ZZZZ</name>
<keyword evidence="4" id="KW-0808">Transferase</keyword>
<comment type="subcellular location">
    <subcellularLocation>
        <location evidence="1">Cell membrane</location>
        <topology evidence="1">Multi-pass membrane protein</topology>
    </subcellularLocation>
</comment>
<accession>A0A382SKF5</accession>
<evidence type="ECO:0000313" key="10">
    <source>
        <dbReference type="EMBL" id="SVD10460.1"/>
    </source>
</evidence>
<protein>
    <recommendedName>
        <fullName evidence="9">Glycosyltransferase RgtA/B/C/D-like domain-containing protein</fullName>
    </recommendedName>
</protein>
<evidence type="ECO:0000256" key="8">
    <source>
        <dbReference type="SAM" id="Phobius"/>
    </source>
</evidence>
<dbReference type="GO" id="GO:0008610">
    <property type="term" value="P:lipid biosynthetic process"/>
    <property type="evidence" value="ECO:0007669"/>
    <property type="project" value="UniProtKB-ARBA"/>
</dbReference>
<proteinExistence type="predicted"/>
<evidence type="ECO:0000259" key="9">
    <source>
        <dbReference type="Pfam" id="PF13231"/>
    </source>
</evidence>
<feature type="transmembrane region" description="Helical" evidence="8">
    <location>
        <begin position="67"/>
        <end position="84"/>
    </location>
</feature>
<sequence length="159" mass="17414">MFWPFNGSVWISRAATVFITTIGFSAILAFAQRFHSKEAGIIAGFIYILVPYALFFERMQLPDPYAATFTMLLLWSSAQLAVAPHQNKLKFLVGLTLAAGMVSKITYLIFLPIPIIAGLTLGHARSTQLRAALHSYMVGALLLLPVVAILKFVGHSDMG</sequence>
<evidence type="ECO:0000256" key="4">
    <source>
        <dbReference type="ARBA" id="ARBA00022679"/>
    </source>
</evidence>
<dbReference type="Pfam" id="PF13231">
    <property type="entry name" value="PMT_2"/>
    <property type="match status" value="1"/>
</dbReference>
<dbReference type="PANTHER" id="PTHR33908:SF11">
    <property type="entry name" value="MEMBRANE PROTEIN"/>
    <property type="match status" value="1"/>
</dbReference>
<evidence type="ECO:0000256" key="2">
    <source>
        <dbReference type="ARBA" id="ARBA00022475"/>
    </source>
</evidence>
<keyword evidence="3" id="KW-0328">Glycosyltransferase</keyword>
<dbReference type="InterPro" id="IPR038731">
    <property type="entry name" value="RgtA/B/C-like"/>
</dbReference>
<keyword evidence="7 8" id="KW-0472">Membrane</keyword>
<dbReference type="PANTHER" id="PTHR33908">
    <property type="entry name" value="MANNOSYLTRANSFERASE YKCB-RELATED"/>
    <property type="match status" value="1"/>
</dbReference>
<dbReference type="AlphaFoldDB" id="A0A382SKF5"/>
<dbReference type="GO" id="GO:0005886">
    <property type="term" value="C:plasma membrane"/>
    <property type="evidence" value="ECO:0007669"/>
    <property type="project" value="UniProtKB-SubCell"/>
</dbReference>
<dbReference type="EMBL" id="UINC01129814">
    <property type="protein sequence ID" value="SVD10460.1"/>
    <property type="molecule type" value="Genomic_DNA"/>
</dbReference>
<keyword evidence="6 8" id="KW-1133">Transmembrane helix</keyword>
<evidence type="ECO:0000256" key="6">
    <source>
        <dbReference type="ARBA" id="ARBA00022989"/>
    </source>
</evidence>
<dbReference type="InterPro" id="IPR050297">
    <property type="entry name" value="LipidA_mod_glycosyltrf_83"/>
</dbReference>
<evidence type="ECO:0000256" key="3">
    <source>
        <dbReference type="ARBA" id="ARBA00022676"/>
    </source>
</evidence>
<evidence type="ECO:0000256" key="5">
    <source>
        <dbReference type="ARBA" id="ARBA00022692"/>
    </source>
</evidence>
<feature type="transmembrane region" description="Helical" evidence="8">
    <location>
        <begin position="133"/>
        <end position="153"/>
    </location>
</feature>
<reference evidence="10" key="1">
    <citation type="submission" date="2018-05" db="EMBL/GenBank/DDBJ databases">
        <authorList>
            <person name="Lanie J.A."/>
            <person name="Ng W.-L."/>
            <person name="Kazmierczak K.M."/>
            <person name="Andrzejewski T.M."/>
            <person name="Davidsen T.M."/>
            <person name="Wayne K.J."/>
            <person name="Tettelin H."/>
            <person name="Glass J.I."/>
            <person name="Rusch D."/>
            <person name="Podicherti R."/>
            <person name="Tsui H.-C.T."/>
            <person name="Winkler M.E."/>
        </authorList>
    </citation>
    <scope>NUCLEOTIDE SEQUENCE</scope>
</reference>
<evidence type="ECO:0000256" key="7">
    <source>
        <dbReference type="ARBA" id="ARBA00023136"/>
    </source>
</evidence>
<keyword evidence="5 8" id="KW-0812">Transmembrane</keyword>
<evidence type="ECO:0000256" key="1">
    <source>
        <dbReference type="ARBA" id="ARBA00004651"/>
    </source>
</evidence>